<dbReference type="SMART" id="SM00320">
    <property type="entry name" value="WD40"/>
    <property type="match status" value="2"/>
</dbReference>
<dbReference type="PANTHER" id="PTHR19848">
    <property type="entry name" value="WD40 REPEAT PROTEIN"/>
    <property type="match status" value="1"/>
</dbReference>
<evidence type="ECO:0000313" key="5">
    <source>
        <dbReference type="Proteomes" id="UP001303760"/>
    </source>
</evidence>
<dbReference type="Gene3D" id="2.130.10.10">
    <property type="entry name" value="YVTN repeat-like/Quinoprotein amine dehydrogenase"/>
    <property type="match status" value="1"/>
</dbReference>
<protein>
    <submittedName>
        <fullName evidence="4">WD40-repeat-containing domain protein</fullName>
    </submittedName>
</protein>
<dbReference type="SUPFAM" id="SSF50978">
    <property type="entry name" value="WD40 repeat-like"/>
    <property type="match status" value="1"/>
</dbReference>
<reference evidence="4" key="1">
    <citation type="journal article" date="2023" name="Mol. Phylogenet. Evol.">
        <title>Genome-scale phylogeny and comparative genomics of the fungal order Sordariales.</title>
        <authorList>
            <person name="Hensen N."/>
            <person name="Bonometti L."/>
            <person name="Westerberg I."/>
            <person name="Brannstrom I.O."/>
            <person name="Guillou S."/>
            <person name="Cros-Aarteil S."/>
            <person name="Calhoun S."/>
            <person name="Haridas S."/>
            <person name="Kuo A."/>
            <person name="Mondo S."/>
            <person name="Pangilinan J."/>
            <person name="Riley R."/>
            <person name="LaButti K."/>
            <person name="Andreopoulos B."/>
            <person name="Lipzen A."/>
            <person name="Chen C."/>
            <person name="Yan M."/>
            <person name="Daum C."/>
            <person name="Ng V."/>
            <person name="Clum A."/>
            <person name="Steindorff A."/>
            <person name="Ohm R.A."/>
            <person name="Martin F."/>
            <person name="Silar P."/>
            <person name="Natvig D.O."/>
            <person name="Lalanne C."/>
            <person name="Gautier V."/>
            <person name="Ament-Velasquez S.L."/>
            <person name="Kruys A."/>
            <person name="Hutchinson M.I."/>
            <person name="Powell A.J."/>
            <person name="Barry K."/>
            <person name="Miller A.N."/>
            <person name="Grigoriev I.V."/>
            <person name="Debuchy R."/>
            <person name="Gladieux P."/>
            <person name="Hiltunen Thoren M."/>
            <person name="Johannesson H."/>
        </authorList>
    </citation>
    <scope>NUCLEOTIDE SEQUENCE</scope>
    <source>
        <strain evidence="4">CBS 532.94</strain>
    </source>
</reference>
<reference evidence="4" key="2">
    <citation type="submission" date="2023-05" db="EMBL/GenBank/DDBJ databases">
        <authorList>
            <consortium name="Lawrence Berkeley National Laboratory"/>
            <person name="Steindorff A."/>
            <person name="Hensen N."/>
            <person name="Bonometti L."/>
            <person name="Westerberg I."/>
            <person name="Brannstrom I.O."/>
            <person name="Guillou S."/>
            <person name="Cros-Aarteil S."/>
            <person name="Calhoun S."/>
            <person name="Haridas S."/>
            <person name="Kuo A."/>
            <person name="Mondo S."/>
            <person name="Pangilinan J."/>
            <person name="Riley R."/>
            <person name="Labutti K."/>
            <person name="Andreopoulos B."/>
            <person name="Lipzen A."/>
            <person name="Chen C."/>
            <person name="Yanf M."/>
            <person name="Daum C."/>
            <person name="Ng V."/>
            <person name="Clum A."/>
            <person name="Ohm R."/>
            <person name="Martin F."/>
            <person name="Silar P."/>
            <person name="Natvig D."/>
            <person name="Lalanne C."/>
            <person name="Gautier V."/>
            <person name="Ament-Velasquez S.L."/>
            <person name="Kruys A."/>
            <person name="Hutchinson M.I."/>
            <person name="Powell A.J."/>
            <person name="Barry K."/>
            <person name="Miller A.N."/>
            <person name="Grigoriev I.V."/>
            <person name="Debuchy R."/>
            <person name="Gladieux P."/>
            <person name="Thoren M.H."/>
            <person name="Johannesson H."/>
        </authorList>
    </citation>
    <scope>NUCLEOTIDE SEQUENCE</scope>
    <source>
        <strain evidence="4">CBS 532.94</strain>
    </source>
</reference>
<proteinExistence type="predicted"/>
<dbReference type="Pfam" id="PF00400">
    <property type="entry name" value="WD40"/>
    <property type="match status" value="1"/>
</dbReference>
<dbReference type="Pfam" id="PF07676">
    <property type="entry name" value="PD40"/>
    <property type="match status" value="1"/>
</dbReference>
<feature type="repeat" description="WD" evidence="3">
    <location>
        <begin position="16"/>
        <end position="43"/>
    </location>
</feature>
<evidence type="ECO:0000313" key="4">
    <source>
        <dbReference type="EMBL" id="KAK4232899.1"/>
    </source>
</evidence>
<dbReference type="PANTHER" id="PTHR19848:SF8">
    <property type="entry name" value="F-BOX AND WD REPEAT DOMAIN CONTAINING 7"/>
    <property type="match status" value="1"/>
</dbReference>
<sequence>TVRLWDAATGAHRQTLEGHSGWIRAVAFSPDGKTLASASHDRTTLEGHSGWVYAVAFSPDGKTLATNYGSLRLSSTSVSPDRKFQDRALFVDGEWMTLDGKGVLWLPNDYRATSAALYESTVVLGHRSGGLTFLRFSLS</sequence>
<dbReference type="EMBL" id="MU860786">
    <property type="protein sequence ID" value="KAK4232899.1"/>
    <property type="molecule type" value="Genomic_DNA"/>
</dbReference>
<evidence type="ECO:0000256" key="2">
    <source>
        <dbReference type="ARBA" id="ARBA00022737"/>
    </source>
</evidence>
<accession>A0AAN7C068</accession>
<keyword evidence="2" id="KW-0677">Repeat</keyword>
<dbReference type="PROSITE" id="PS50082">
    <property type="entry name" value="WD_REPEATS_2"/>
    <property type="match status" value="1"/>
</dbReference>
<dbReference type="AlphaFoldDB" id="A0AAN7C068"/>
<dbReference type="PROSITE" id="PS50294">
    <property type="entry name" value="WD_REPEATS_REGION"/>
    <property type="match status" value="1"/>
</dbReference>
<dbReference type="InterPro" id="IPR001680">
    <property type="entry name" value="WD40_rpt"/>
</dbReference>
<dbReference type="Proteomes" id="UP001303760">
    <property type="component" value="Unassembled WGS sequence"/>
</dbReference>
<feature type="non-terminal residue" evidence="4">
    <location>
        <position position="1"/>
    </location>
</feature>
<evidence type="ECO:0000256" key="1">
    <source>
        <dbReference type="ARBA" id="ARBA00022574"/>
    </source>
</evidence>
<gene>
    <name evidence="4" type="ORF">C8A03DRAFT_19917</name>
</gene>
<organism evidence="4 5">
    <name type="scientific">Achaetomium macrosporum</name>
    <dbReference type="NCBI Taxonomy" id="79813"/>
    <lineage>
        <taxon>Eukaryota</taxon>
        <taxon>Fungi</taxon>
        <taxon>Dikarya</taxon>
        <taxon>Ascomycota</taxon>
        <taxon>Pezizomycotina</taxon>
        <taxon>Sordariomycetes</taxon>
        <taxon>Sordariomycetidae</taxon>
        <taxon>Sordariales</taxon>
        <taxon>Chaetomiaceae</taxon>
        <taxon>Achaetomium</taxon>
    </lineage>
</organism>
<dbReference type="InterPro" id="IPR036322">
    <property type="entry name" value="WD40_repeat_dom_sf"/>
</dbReference>
<name>A0AAN7C068_9PEZI</name>
<dbReference type="InterPro" id="IPR015943">
    <property type="entry name" value="WD40/YVTN_repeat-like_dom_sf"/>
</dbReference>
<keyword evidence="1 3" id="KW-0853">WD repeat</keyword>
<comment type="caution">
    <text evidence="4">The sequence shown here is derived from an EMBL/GenBank/DDBJ whole genome shotgun (WGS) entry which is preliminary data.</text>
</comment>
<keyword evidence="5" id="KW-1185">Reference proteome</keyword>
<evidence type="ECO:0000256" key="3">
    <source>
        <dbReference type="PROSITE-ProRule" id="PRU00221"/>
    </source>
</evidence>
<dbReference type="InterPro" id="IPR011659">
    <property type="entry name" value="WD40"/>
</dbReference>